<keyword evidence="11 19" id="KW-0521">NADP</keyword>
<sequence>MKIQENISLKPYNTFGIDKNARFFTVAESIADFKEALIFSKEKKIPAIILGGGSNILLTQDQNALIVKNEIKGIKVTKESENEVFVEVGAGENWHEWVLFSISQGWSGIENLSLIPGTVGASPMQNIGAYGVEIKDVFHSLKALNRETLELEAFDFETCDFGYRESVFKNKLKGKYIICEVTYRLSKQPVFNISYGAIQETLKAHGIQELSIKAISDAVIEIRQSKLPDPAQIGNSGSFFKNPTVPAEQFEKLKELYPTIPGYPNENGVKLAAGWLIEQAGWKGYKEGSIGVHDKQALVLVNHGGGDGAQVAKLSEKIQKSVFEKFNVKLSPEVNFL</sequence>
<keyword evidence="12 19" id="KW-0133">Cell shape</keyword>
<dbReference type="PANTHER" id="PTHR21071">
    <property type="entry name" value="UDP-N-ACETYLENOLPYRUVOYLGLUCOSAMINE REDUCTASE"/>
    <property type="match status" value="1"/>
</dbReference>
<dbReference type="Pfam" id="PF01565">
    <property type="entry name" value="FAD_binding_4"/>
    <property type="match status" value="1"/>
</dbReference>
<dbReference type="NCBIfam" id="NF010478">
    <property type="entry name" value="PRK13903.1"/>
    <property type="match status" value="1"/>
</dbReference>
<accession>A0A1M7Z601</accession>
<dbReference type="NCBIfam" id="TIGR00179">
    <property type="entry name" value="murB"/>
    <property type="match status" value="1"/>
</dbReference>
<dbReference type="InterPro" id="IPR036318">
    <property type="entry name" value="FAD-bd_PCMH-like_sf"/>
</dbReference>
<dbReference type="InterPro" id="IPR016169">
    <property type="entry name" value="FAD-bd_PCMH_sub2"/>
</dbReference>
<dbReference type="SUPFAM" id="SSF56194">
    <property type="entry name" value="Uridine diphospho-N-Acetylenolpyruvylglucosamine reductase, MurB, C-terminal domain"/>
    <property type="match status" value="1"/>
</dbReference>
<dbReference type="STRING" id="1073327.SAMN04488108_0688"/>
<comment type="pathway">
    <text evidence="4 19">Cell wall biogenesis; peptidoglycan biosynthesis.</text>
</comment>
<evidence type="ECO:0000313" key="22">
    <source>
        <dbReference type="Proteomes" id="UP000184609"/>
    </source>
</evidence>
<keyword evidence="22" id="KW-1185">Reference proteome</keyword>
<dbReference type="Gene3D" id="3.30.465.10">
    <property type="match status" value="1"/>
</dbReference>
<evidence type="ECO:0000256" key="3">
    <source>
        <dbReference type="ARBA" id="ARBA00004496"/>
    </source>
</evidence>
<feature type="active site" description="Proton donor" evidence="19">
    <location>
        <position position="238"/>
    </location>
</feature>
<dbReference type="InterPro" id="IPR036635">
    <property type="entry name" value="MurB_C_sf"/>
</dbReference>
<evidence type="ECO:0000256" key="5">
    <source>
        <dbReference type="ARBA" id="ARBA00012518"/>
    </source>
</evidence>
<evidence type="ECO:0000256" key="15">
    <source>
        <dbReference type="ARBA" id="ARBA00023306"/>
    </source>
</evidence>
<evidence type="ECO:0000256" key="6">
    <source>
        <dbReference type="ARBA" id="ARBA00015188"/>
    </source>
</evidence>
<comment type="catalytic activity">
    <reaction evidence="18 19">
        <text>UDP-N-acetyl-alpha-D-muramate + NADP(+) = UDP-N-acetyl-3-O-(1-carboxyvinyl)-alpha-D-glucosamine + NADPH + H(+)</text>
        <dbReference type="Rhea" id="RHEA:12248"/>
        <dbReference type="ChEBI" id="CHEBI:15378"/>
        <dbReference type="ChEBI" id="CHEBI:57783"/>
        <dbReference type="ChEBI" id="CHEBI:58349"/>
        <dbReference type="ChEBI" id="CHEBI:68483"/>
        <dbReference type="ChEBI" id="CHEBI:70757"/>
        <dbReference type="EC" id="1.3.1.98"/>
    </reaction>
</comment>
<protein>
    <recommendedName>
        <fullName evidence="6 19">UDP-N-acetylenolpyruvoylglucosamine reductase</fullName>
        <ecNumber evidence="5 19">1.3.1.98</ecNumber>
    </recommendedName>
    <alternativeName>
        <fullName evidence="17 19">UDP-N-acetylmuramate dehydrogenase</fullName>
    </alternativeName>
</protein>
<evidence type="ECO:0000256" key="11">
    <source>
        <dbReference type="ARBA" id="ARBA00022857"/>
    </source>
</evidence>
<keyword evidence="16 19" id="KW-0961">Cell wall biogenesis/degradation</keyword>
<evidence type="ECO:0000256" key="9">
    <source>
        <dbReference type="ARBA" id="ARBA00022630"/>
    </source>
</evidence>
<dbReference type="Gene3D" id="3.30.43.10">
    <property type="entry name" value="Uridine Diphospho-n-acetylenolpyruvylglucosamine Reductase, domain 2"/>
    <property type="match status" value="1"/>
</dbReference>
<dbReference type="GO" id="GO:0071555">
    <property type="term" value="P:cell wall organization"/>
    <property type="evidence" value="ECO:0007669"/>
    <property type="project" value="UniProtKB-KW"/>
</dbReference>
<dbReference type="OrthoDB" id="9804753at2"/>
<dbReference type="EMBL" id="FRXN01000001">
    <property type="protein sequence ID" value="SHO60274.1"/>
    <property type="molecule type" value="Genomic_DNA"/>
</dbReference>
<keyword evidence="9 19" id="KW-0285">Flavoprotein</keyword>
<comment type="cofactor">
    <cofactor evidence="1 19">
        <name>FAD</name>
        <dbReference type="ChEBI" id="CHEBI:57692"/>
    </cofactor>
</comment>
<evidence type="ECO:0000256" key="8">
    <source>
        <dbReference type="ARBA" id="ARBA00022618"/>
    </source>
</evidence>
<dbReference type="InterPro" id="IPR006094">
    <property type="entry name" value="Oxid_FAD_bind_N"/>
</dbReference>
<keyword evidence="7 19" id="KW-0963">Cytoplasm</keyword>
<keyword evidence="8 19" id="KW-0132">Cell division</keyword>
<evidence type="ECO:0000313" key="21">
    <source>
        <dbReference type="EMBL" id="SHO60274.1"/>
    </source>
</evidence>
<evidence type="ECO:0000256" key="4">
    <source>
        <dbReference type="ARBA" id="ARBA00004752"/>
    </source>
</evidence>
<dbReference type="SUPFAM" id="SSF56176">
    <property type="entry name" value="FAD-binding/transporter-associated domain-like"/>
    <property type="match status" value="1"/>
</dbReference>
<feature type="active site" evidence="19">
    <location>
        <position position="333"/>
    </location>
</feature>
<dbReference type="GO" id="GO:0008360">
    <property type="term" value="P:regulation of cell shape"/>
    <property type="evidence" value="ECO:0007669"/>
    <property type="project" value="UniProtKB-KW"/>
</dbReference>
<evidence type="ECO:0000256" key="13">
    <source>
        <dbReference type="ARBA" id="ARBA00022984"/>
    </source>
</evidence>
<gene>
    <name evidence="19" type="primary">murB</name>
    <name evidence="21" type="ORF">SAMN04488108_0688</name>
</gene>
<dbReference type="Pfam" id="PF02873">
    <property type="entry name" value="MurB_C"/>
    <property type="match status" value="1"/>
</dbReference>
<feature type="active site" evidence="19">
    <location>
        <position position="164"/>
    </location>
</feature>
<dbReference type="Proteomes" id="UP000184609">
    <property type="component" value="Unassembled WGS sequence"/>
</dbReference>
<dbReference type="EC" id="1.3.1.98" evidence="5 19"/>
<comment type="similarity">
    <text evidence="19">Belongs to the MurB family.</text>
</comment>
<evidence type="ECO:0000256" key="14">
    <source>
        <dbReference type="ARBA" id="ARBA00023002"/>
    </source>
</evidence>
<dbReference type="AlphaFoldDB" id="A0A1M7Z601"/>
<feature type="domain" description="FAD-binding PCMH-type" evidence="20">
    <location>
        <begin position="16"/>
        <end position="188"/>
    </location>
</feature>
<evidence type="ECO:0000256" key="19">
    <source>
        <dbReference type="HAMAP-Rule" id="MF_00037"/>
    </source>
</evidence>
<dbReference type="GO" id="GO:0005829">
    <property type="term" value="C:cytosol"/>
    <property type="evidence" value="ECO:0007669"/>
    <property type="project" value="TreeGrafter"/>
</dbReference>
<dbReference type="GO" id="GO:0008762">
    <property type="term" value="F:UDP-N-acetylmuramate dehydrogenase activity"/>
    <property type="evidence" value="ECO:0007669"/>
    <property type="project" value="UniProtKB-UniRule"/>
</dbReference>
<dbReference type="HAMAP" id="MF_00037">
    <property type="entry name" value="MurB"/>
    <property type="match status" value="1"/>
</dbReference>
<dbReference type="GO" id="GO:0009252">
    <property type="term" value="P:peptidoglycan biosynthetic process"/>
    <property type="evidence" value="ECO:0007669"/>
    <property type="project" value="UniProtKB-UniRule"/>
</dbReference>
<dbReference type="GO" id="GO:0071949">
    <property type="term" value="F:FAD binding"/>
    <property type="evidence" value="ECO:0007669"/>
    <property type="project" value="InterPro"/>
</dbReference>
<dbReference type="InterPro" id="IPR003170">
    <property type="entry name" value="MurB"/>
</dbReference>
<comment type="function">
    <text evidence="2 19">Cell wall formation.</text>
</comment>
<dbReference type="RefSeq" id="WP_073570332.1">
    <property type="nucleotide sequence ID" value="NZ_FRXN01000001.1"/>
</dbReference>
<keyword evidence="10 19" id="KW-0274">FAD</keyword>
<keyword evidence="13 19" id="KW-0573">Peptidoglycan synthesis</keyword>
<evidence type="ECO:0000256" key="12">
    <source>
        <dbReference type="ARBA" id="ARBA00022960"/>
    </source>
</evidence>
<keyword evidence="15 19" id="KW-0131">Cell cycle</keyword>
<evidence type="ECO:0000256" key="16">
    <source>
        <dbReference type="ARBA" id="ARBA00023316"/>
    </source>
</evidence>
<dbReference type="InterPro" id="IPR011601">
    <property type="entry name" value="MurB_C"/>
</dbReference>
<name>A0A1M7Z601_9BACT</name>
<evidence type="ECO:0000256" key="18">
    <source>
        <dbReference type="ARBA" id="ARBA00048914"/>
    </source>
</evidence>
<evidence type="ECO:0000256" key="10">
    <source>
        <dbReference type="ARBA" id="ARBA00022827"/>
    </source>
</evidence>
<dbReference type="UniPathway" id="UPA00219"/>
<evidence type="ECO:0000256" key="2">
    <source>
        <dbReference type="ARBA" id="ARBA00003921"/>
    </source>
</evidence>
<dbReference type="NCBIfam" id="NF000755">
    <property type="entry name" value="PRK00046.1"/>
    <property type="match status" value="1"/>
</dbReference>
<evidence type="ECO:0000259" key="20">
    <source>
        <dbReference type="PROSITE" id="PS51387"/>
    </source>
</evidence>
<dbReference type="GO" id="GO:0051301">
    <property type="term" value="P:cell division"/>
    <property type="evidence" value="ECO:0007669"/>
    <property type="project" value="UniProtKB-KW"/>
</dbReference>
<comment type="subcellular location">
    <subcellularLocation>
        <location evidence="3 19">Cytoplasm</location>
    </subcellularLocation>
</comment>
<dbReference type="PANTHER" id="PTHR21071:SF4">
    <property type="entry name" value="UDP-N-ACETYLENOLPYRUVOYLGLUCOSAMINE REDUCTASE"/>
    <property type="match status" value="1"/>
</dbReference>
<dbReference type="InterPro" id="IPR016166">
    <property type="entry name" value="FAD-bd_PCMH"/>
</dbReference>
<evidence type="ECO:0000256" key="1">
    <source>
        <dbReference type="ARBA" id="ARBA00001974"/>
    </source>
</evidence>
<evidence type="ECO:0000256" key="17">
    <source>
        <dbReference type="ARBA" id="ARBA00031026"/>
    </source>
</evidence>
<keyword evidence="14 19" id="KW-0560">Oxidoreductase</keyword>
<organism evidence="21 22">
    <name type="scientific">Algoriphagus zhangzhouensis</name>
    <dbReference type="NCBI Taxonomy" id="1073327"/>
    <lineage>
        <taxon>Bacteria</taxon>
        <taxon>Pseudomonadati</taxon>
        <taxon>Bacteroidota</taxon>
        <taxon>Cytophagia</taxon>
        <taxon>Cytophagales</taxon>
        <taxon>Cyclobacteriaceae</taxon>
        <taxon>Algoriphagus</taxon>
    </lineage>
</organism>
<dbReference type="Gene3D" id="3.90.78.10">
    <property type="entry name" value="UDP-N-acetylenolpyruvoylglucosamine reductase, C-terminal domain"/>
    <property type="match status" value="1"/>
</dbReference>
<reference evidence="22" key="1">
    <citation type="submission" date="2016-12" db="EMBL/GenBank/DDBJ databases">
        <authorList>
            <person name="Varghese N."/>
            <person name="Submissions S."/>
        </authorList>
    </citation>
    <scope>NUCLEOTIDE SEQUENCE [LARGE SCALE GENOMIC DNA]</scope>
    <source>
        <strain evidence="22">DSM 25035</strain>
    </source>
</reference>
<evidence type="ECO:0000256" key="7">
    <source>
        <dbReference type="ARBA" id="ARBA00022490"/>
    </source>
</evidence>
<dbReference type="PROSITE" id="PS51387">
    <property type="entry name" value="FAD_PCMH"/>
    <property type="match status" value="1"/>
</dbReference>
<proteinExistence type="inferred from homology"/>
<dbReference type="InterPro" id="IPR016167">
    <property type="entry name" value="FAD-bd_PCMH_sub1"/>
</dbReference>